<proteinExistence type="predicted"/>
<dbReference type="PANTHER" id="PTHR13778">
    <property type="entry name" value="GLYCOSYLTRANSFERASE 8 DOMAIN-CONTAINING PROTEIN"/>
    <property type="match status" value="1"/>
</dbReference>
<dbReference type="Gene3D" id="3.90.550.10">
    <property type="entry name" value="Spore Coat Polysaccharide Biosynthesis Protein SpsA, Chain A"/>
    <property type="match status" value="1"/>
</dbReference>
<evidence type="ECO:0000256" key="1">
    <source>
        <dbReference type="ARBA" id="ARBA00022676"/>
    </source>
</evidence>
<accession>Q116W1</accession>
<keyword evidence="2 4" id="KW-0808">Transferase</keyword>
<protein>
    <submittedName>
        <fullName evidence="4">Glycosyl transferase, family 8</fullName>
    </submittedName>
</protein>
<evidence type="ECO:0000256" key="2">
    <source>
        <dbReference type="ARBA" id="ARBA00022679"/>
    </source>
</evidence>
<dbReference type="InterPro" id="IPR002495">
    <property type="entry name" value="Glyco_trans_8"/>
</dbReference>
<dbReference type="GO" id="GO:0046872">
    <property type="term" value="F:metal ion binding"/>
    <property type="evidence" value="ECO:0007669"/>
    <property type="project" value="UniProtKB-KW"/>
</dbReference>
<organism evidence="4">
    <name type="scientific">Trichodesmium erythraeum (strain IMS101)</name>
    <dbReference type="NCBI Taxonomy" id="203124"/>
    <lineage>
        <taxon>Bacteria</taxon>
        <taxon>Bacillati</taxon>
        <taxon>Cyanobacteriota</taxon>
        <taxon>Cyanophyceae</taxon>
        <taxon>Oscillatoriophycideae</taxon>
        <taxon>Oscillatoriales</taxon>
        <taxon>Microcoleaceae</taxon>
        <taxon>Trichodesmium</taxon>
    </lineage>
</organism>
<dbReference type="GO" id="GO:0016757">
    <property type="term" value="F:glycosyltransferase activity"/>
    <property type="evidence" value="ECO:0007669"/>
    <property type="project" value="UniProtKB-KW"/>
</dbReference>
<gene>
    <name evidence="4" type="ordered locus">Tery_1098</name>
</gene>
<dbReference type="STRING" id="203124.Tery_1098"/>
<dbReference type="AlphaFoldDB" id="Q116W1"/>
<reference evidence="4" key="1">
    <citation type="submission" date="2006-06" db="EMBL/GenBank/DDBJ databases">
        <title>Complete sequence of Trichodesmium erythraeum IMS101.</title>
        <authorList>
            <consortium name="US DOE Joint Genome Institute"/>
            <person name="Copeland A."/>
            <person name="Lucas S."/>
            <person name="Lapidus A."/>
            <person name="Barry K."/>
            <person name="Detter J.C."/>
            <person name="Glavina del Rio T."/>
            <person name="Hammon N."/>
            <person name="Israni S."/>
            <person name="Dalin E."/>
            <person name="Tice H."/>
            <person name="Pitluck S."/>
            <person name="Kiss H."/>
            <person name="Munk A.C."/>
            <person name="Brettin T."/>
            <person name="Bruce D."/>
            <person name="Han C."/>
            <person name="Tapia R."/>
            <person name="Gilna P."/>
            <person name="Schmutz J."/>
            <person name="Larimer F."/>
            <person name="Land M."/>
            <person name="Hauser L."/>
            <person name="Kyrpides N."/>
            <person name="Kim E."/>
            <person name="Richardson P."/>
        </authorList>
    </citation>
    <scope>NUCLEOTIDE SEQUENCE [LARGE SCALE GENOMIC DNA]</scope>
    <source>
        <strain evidence="4">IMS101</strain>
    </source>
</reference>
<dbReference type="EMBL" id="CP000393">
    <property type="protein sequence ID" value="ABG50463.1"/>
    <property type="molecule type" value="Genomic_DNA"/>
</dbReference>
<evidence type="ECO:0000256" key="3">
    <source>
        <dbReference type="ARBA" id="ARBA00022723"/>
    </source>
</evidence>
<evidence type="ECO:0000313" key="4">
    <source>
        <dbReference type="EMBL" id="ABG50463.1"/>
    </source>
</evidence>
<dbReference type="CAZy" id="GT8">
    <property type="family name" value="Glycosyltransferase Family 8"/>
</dbReference>
<name>Q116W1_TRIEI</name>
<dbReference type="InterPro" id="IPR029044">
    <property type="entry name" value="Nucleotide-diphossugar_trans"/>
</dbReference>
<dbReference type="KEGG" id="ter:Tery_1098"/>
<dbReference type="Pfam" id="PF01501">
    <property type="entry name" value="Glyco_transf_8"/>
    <property type="match status" value="1"/>
</dbReference>
<dbReference type="HOGENOM" id="CLU_050833_0_2_3"/>
<dbReference type="InterPro" id="IPR050748">
    <property type="entry name" value="Glycosyltrans_8_dom-fam"/>
</dbReference>
<dbReference type="CDD" id="cd04194">
    <property type="entry name" value="GT8_A4GalT_like"/>
    <property type="match status" value="1"/>
</dbReference>
<keyword evidence="3" id="KW-0479">Metal-binding</keyword>
<dbReference type="PANTHER" id="PTHR13778:SF47">
    <property type="entry name" value="LIPOPOLYSACCHARIDE 1,3-GALACTOSYLTRANSFERASE"/>
    <property type="match status" value="1"/>
</dbReference>
<dbReference type="SUPFAM" id="SSF53448">
    <property type="entry name" value="Nucleotide-diphospho-sugar transferases"/>
    <property type="match status" value="1"/>
</dbReference>
<keyword evidence="1" id="KW-0328">Glycosyltransferase</keyword>
<dbReference type="RefSeq" id="WP_011610849.1">
    <property type="nucleotide sequence ID" value="NC_008312.1"/>
</dbReference>
<sequence length="278" mass="32834">MMNLLFCFDQNYQQHFGVAITSVLLNNLSSHFDVHIITNFMEEKLKQKLDTLSKNYKCSFHLYIINNLDKISKLKVSDHVSNATYYRLIMAEILPKHIDKVLYLDSDVVVISPLEELYNIDLENYFIAASGFSGTLVKSKGFNSGVMVVNLEKWRNEQISTKVIDFATKNRDKLPYHDQSALNRVIKQNYLIIDRKWNFQVDLSPRKIQKPDDNIALKNARIIHYIGSSKPWYFWISDQRKNIYELYLKKSLWSTSKLQMIFQQTVYFRKALQRKLKK</sequence>
<dbReference type="eggNOG" id="COG1442">
    <property type="taxonomic scope" value="Bacteria"/>
</dbReference>